<name>A0ABW2YDZ1_9GAMM</name>
<protein>
    <submittedName>
        <fullName evidence="2">Uncharacterized protein</fullName>
    </submittedName>
</protein>
<gene>
    <name evidence="2" type="ORF">ACFQ0E_10110</name>
</gene>
<keyword evidence="1" id="KW-1133">Transmembrane helix</keyword>
<evidence type="ECO:0000313" key="2">
    <source>
        <dbReference type="EMBL" id="MFD0725952.1"/>
    </source>
</evidence>
<feature type="transmembrane region" description="Helical" evidence="1">
    <location>
        <begin position="199"/>
        <end position="216"/>
    </location>
</feature>
<feature type="transmembrane region" description="Helical" evidence="1">
    <location>
        <begin position="65"/>
        <end position="85"/>
    </location>
</feature>
<feature type="transmembrane region" description="Helical" evidence="1">
    <location>
        <begin position="281"/>
        <end position="297"/>
    </location>
</feature>
<feature type="transmembrane region" description="Helical" evidence="1">
    <location>
        <begin position="121"/>
        <end position="143"/>
    </location>
</feature>
<proteinExistence type="predicted"/>
<keyword evidence="1" id="KW-0812">Transmembrane</keyword>
<dbReference type="Proteomes" id="UP001597110">
    <property type="component" value="Unassembled WGS sequence"/>
</dbReference>
<evidence type="ECO:0000313" key="3">
    <source>
        <dbReference type="Proteomes" id="UP001597110"/>
    </source>
</evidence>
<reference evidence="3" key="1">
    <citation type="journal article" date="2019" name="Int. J. Syst. Evol. Microbiol.">
        <title>The Global Catalogue of Microorganisms (GCM) 10K type strain sequencing project: providing services to taxonomists for standard genome sequencing and annotation.</title>
        <authorList>
            <consortium name="The Broad Institute Genomics Platform"/>
            <consortium name="The Broad Institute Genome Sequencing Center for Infectious Disease"/>
            <person name="Wu L."/>
            <person name="Ma J."/>
        </authorList>
    </citation>
    <scope>NUCLEOTIDE SEQUENCE [LARGE SCALE GENOMIC DNA]</scope>
    <source>
        <strain evidence="3">CCUG 55585</strain>
    </source>
</reference>
<organism evidence="2 3">
    <name type="scientific">Lysobacter brunescens</name>
    <dbReference type="NCBI Taxonomy" id="262323"/>
    <lineage>
        <taxon>Bacteria</taxon>
        <taxon>Pseudomonadati</taxon>
        <taxon>Pseudomonadota</taxon>
        <taxon>Gammaproteobacteria</taxon>
        <taxon>Lysobacterales</taxon>
        <taxon>Lysobacteraceae</taxon>
        <taxon>Lysobacter</taxon>
    </lineage>
</organism>
<feature type="transmembrane region" description="Helical" evidence="1">
    <location>
        <begin position="222"/>
        <end position="245"/>
    </location>
</feature>
<comment type="caution">
    <text evidence="2">The sequence shown here is derived from an EMBL/GenBank/DDBJ whole genome shotgun (WGS) entry which is preliminary data.</text>
</comment>
<dbReference type="RefSeq" id="WP_386823528.1">
    <property type="nucleotide sequence ID" value="NZ_JBHTIF010000001.1"/>
</dbReference>
<dbReference type="EMBL" id="JBHTIF010000001">
    <property type="protein sequence ID" value="MFD0725952.1"/>
    <property type="molecule type" value="Genomic_DNA"/>
</dbReference>
<sequence>MASGIVHGAIFGQVYTGSVRLMTEGWLISLILSNVPSMVALVLIACLLLAVGIEAVKGTKGLGVLFSSIFFICFSTVIFCILLLVVSIVCTIVFFPAIFSVVNLIFILIDNGLDGLVDDLASGVLALRVCSIVSVFTTINFLAMESSLERDEYMAYVRYSKSRVADDGYGVRIAAAHTEYENHPATLYSSSTKSAGNSGNMFFFSTIICLWMQYILGYESIFFSLTSFVLLFIIDDWALLIHFKIHAEKSVTKMHRIRLYSSFIAIVFFTLLAAFDVNDPLLYAASLLVFVFGLRSFKKMKLEERYLKEIAN</sequence>
<keyword evidence="3" id="KW-1185">Reference proteome</keyword>
<accession>A0ABW2YDZ1</accession>
<feature type="transmembrane region" description="Helical" evidence="1">
    <location>
        <begin position="257"/>
        <end position="275"/>
    </location>
</feature>
<feature type="transmembrane region" description="Helical" evidence="1">
    <location>
        <begin position="26"/>
        <end position="53"/>
    </location>
</feature>
<keyword evidence="1" id="KW-0472">Membrane</keyword>
<evidence type="ECO:0000256" key="1">
    <source>
        <dbReference type="SAM" id="Phobius"/>
    </source>
</evidence>
<feature type="transmembrane region" description="Helical" evidence="1">
    <location>
        <begin position="92"/>
        <end position="109"/>
    </location>
</feature>